<gene>
    <name evidence="4" type="primary">mnmC_1</name>
    <name evidence="4" type="ORF">NCTC5908_00326</name>
</gene>
<evidence type="ECO:0000313" key="5">
    <source>
        <dbReference type="Proteomes" id="UP000253728"/>
    </source>
</evidence>
<dbReference type="EMBL" id="UFSP01000001">
    <property type="protein sequence ID" value="SSY93384.1"/>
    <property type="molecule type" value="Genomic_DNA"/>
</dbReference>
<reference evidence="4 5" key="1">
    <citation type="submission" date="2018-06" db="EMBL/GenBank/DDBJ databases">
        <authorList>
            <consortium name="Pathogen Informatics"/>
            <person name="Doyle S."/>
        </authorList>
    </citation>
    <scope>NUCLEOTIDE SEQUENCE [LARGE SCALE GENOMIC DNA]</scope>
    <source>
        <strain evidence="4 5">NCTC5908</strain>
    </source>
</reference>
<evidence type="ECO:0000313" key="4">
    <source>
        <dbReference type="EMBL" id="SSY93384.1"/>
    </source>
</evidence>
<name>A0A336N215_AGGAP</name>
<dbReference type="Proteomes" id="UP000253728">
    <property type="component" value="Unassembled WGS sequence"/>
</dbReference>
<evidence type="ECO:0000256" key="1">
    <source>
        <dbReference type="ARBA" id="ARBA00023002"/>
    </source>
</evidence>
<dbReference type="InterPro" id="IPR029063">
    <property type="entry name" value="SAM-dependent_MTases_sf"/>
</dbReference>
<dbReference type="NCBIfam" id="NF033855">
    <property type="entry name" value="tRNA_MNMC2"/>
    <property type="match status" value="1"/>
</dbReference>
<dbReference type="GO" id="GO:0004808">
    <property type="term" value="F:tRNA (5-methylaminomethyl-2-thiouridylate)(34)-methyltransferase activity"/>
    <property type="evidence" value="ECO:0007669"/>
    <property type="project" value="InterPro"/>
</dbReference>
<keyword evidence="1" id="KW-0560">Oxidoreductase</keyword>
<dbReference type="InterPro" id="IPR047785">
    <property type="entry name" value="tRNA_MNMC2"/>
</dbReference>
<protein>
    <submittedName>
        <fullName evidence="4">tRNA 5-methylaminomethyl-2-thiouridine biosynthesis bifunctional protein MnmC</fullName>
    </submittedName>
</protein>
<evidence type="ECO:0000259" key="3">
    <source>
        <dbReference type="Pfam" id="PF05430"/>
    </source>
</evidence>
<dbReference type="STRING" id="732.ADJ80_10280"/>
<dbReference type="PANTHER" id="PTHR39963:SF1">
    <property type="entry name" value="MNMC-LIKE METHYLTRANSFERASE DOMAIN-CONTAINING PROTEIN"/>
    <property type="match status" value="1"/>
</dbReference>
<dbReference type="Pfam" id="PF01266">
    <property type="entry name" value="DAO"/>
    <property type="match status" value="1"/>
</dbReference>
<dbReference type="Gene3D" id="3.40.50.150">
    <property type="entry name" value="Vaccinia Virus protein VP39"/>
    <property type="match status" value="1"/>
</dbReference>
<dbReference type="AlphaFoldDB" id="A0A336N215"/>
<dbReference type="GO" id="GO:0016645">
    <property type="term" value="F:oxidoreductase activity, acting on the CH-NH group of donors"/>
    <property type="evidence" value="ECO:0007669"/>
    <property type="project" value="InterPro"/>
</dbReference>
<dbReference type="PANTHER" id="PTHR39963">
    <property type="entry name" value="SLL0983 PROTEIN"/>
    <property type="match status" value="1"/>
</dbReference>
<feature type="domain" description="MnmC-like methyltransferase" evidence="3">
    <location>
        <begin position="84"/>
        <end position="208"/>
    </location>
</feature>
<organism evidence="4 5">
    <name type="scientific">Aggregatibacter aphrophilus</name>
    <name type="common">Haemophilus aphrophilus</name>
    <dbReference type="NCBI Taxonomy" id="732"/>
    <lineage>
        <taxon>Bacteria</taxon>
        <taxon>Pseudomonadati</taxon>
        <taxon>Pseudomonadota</taxon>
        <taxon>Gammaproteobacteria</taxon>
        <taxon>Pasteurellales</taxon>
        <taxon>Pasteurellaceae</taxon>
        <taxon>Aggregatibacter</taxon>
    </lineage>
</organism>
<dbReference type="Gene3D" id="3.50.50.60">
    <property type="entry name" value="FAD/NAD(P)-binding domain"/>
    <property type="match status" value="1"/>
</dbReference>
<dbReference type="InterPro" id="IPR008471">
    <property type="entry name" value="MnmC-like_methylTransf"/>
</dbReference>
<dbReference type="InterPro" id="IPR006076">
    <property type="entry name" value="FAD-dep_OxRdtase"/>
</dbReference>
<evidence type="ECO:0000259" key="2">
    <source>
        <dbReference type="Pfam" id="PF01266"/>
    </source>
</evidence>
<feature type="domain" description="FAD dependent oxidoreductase" evidence="2">
    <location>
        <begin position="233"/>
        <end position="328"/>
    </location>
</feature>
<accession>A0A336N215</accession>
<dbReference type="Pfam" id="PF05430">
    <property type="entry name" value="Methyltransf_30"/>
    <property type="match status" value="1"/>
</dbReference>
<proteinExistence type="predicted"/>
<dbReference type="InterPro" id="IPR036188">
    <property type="entry name" value="FAD/NAD-bd_sf"/>
</dbReference>
<sequence length="348" mass="40234">MEESHYVFQQGNQLWQRWQKHEQAYFIIAETGFGTGLNFLAVTTLFREFRQQFPQATLQRLFFISFEKYPLTAEALSRAHQHYPQFASLSTQLQQHWLDPIEGCYRFHFEETTLDLWFGDIHDNLPQLGDYMRDKIDAWFLDGFAPSKNPDMWNDALYTQMYRYTKPQGTFATFTAASAVRKGLENVGFSVQKRKGYGKKRECLAGEKTLEKPTALFTPWYLPQPAQFEGVADVAIVGGGIASLFTAFALMQRGANVTLYCEDPQPAMNASGNKQGAFYPQLSDDDERNIRFYIHAFAYGLQQLRNAENLIEFEHEFCGVALCGYNEKVRLNYRKFRNFSCLKAFIKA</sequence>
<dbReference type="SUPFAM" id="SSF51905">
    <property type="entry name" value="FAD/NAD(P)-binding domain"/>
    <property type="match status" value="1"/>
</dbReference>